<dbReference type="SUPFAM" id="SSF51182">
    <property type="entry name" value="RmlC-like cupins"/>
    <property type="match status" value="1"/>
</dbReference>
<gene>
    <name evidence="2" type="ORF">EV650_3843</name>
</gene>
<dbReference type="GO" id="GO:0016853">
    <property type="term" value="F:isomerase activity"/>
    <property type="evidence" value="ECO:0007669"/>
    <property type="project" value="UniProtKB-KW"/>
</dbReference>
<dbReference type="EMBL" id="SODF01000002">
    <property type="protein sequence ID" value="TDW17278.1"/>
    <property type="molecule type" value="Genomic_DNA"/>
</dbReference>
<feature type="domain" description="Cupin type-2" evidence="1">
    <location>
        <begin position="42"/>
        <end position="109"/>
    </location>
</feature>
<dbReference type="InterPro" id="IPR011051">
    <property type="entry name" value="RmlC_Cupin_sf"/>
</dbReference>
<keyword evidence="3" id="KW-1185">Reference proteome</keyword>
<proteinExistence type="predicted"/>
<sequence>MSNVQKTVLVRATEAETLSASGVTLLADVPDTNGHLTSHRSIFQPGKEGAPPHLHREAAELFFVLKGSLRVLTGEDLVTLEQGDFLLVPPNTPHAFEAAGDEPAEVLFVLTQAKPRFGYYRLLEGAYRGDTDWAEVAKTSDLYDNHYTESSAWQGRDQGTWSR</sequence>
<accession>A0A4R7ZLB7</accession>
<dbReference type="PANTHER" id="PTHR36440:SF1">
    <property type="entry name" value="PUTATIVE (AFU_ORTHOLOGUE AFUA_8G07350)-RELATED"/>
    <property type="match status" value="1"/>
</dbReference>
<reference evidence="2 3" key="1">
    <citation type="submission" date="2019-03" db="EMBL/GenBank/DDBJ databases">
        <title>Genomic Encyclopedia of Type Strains, Phase III (KMG-III): the genomes of soil and plant-associated and newly described type strains.</title>
        <authorList>
            <person name="Whitman W."/>
        </authorList>
    </citation>
    <scope>NUCLEOTIDE SEQUENCE [LARGE SCALE GENOMIC DNA]</scope>
    <source>
        <strain evidence="2 3">VKM Ac-2570</strain>
    </source>
</reference>
<comment type="caution">
    <text evidence="2">The sequence shown here is derived from an EMBL/GenBank/DDBJ whole genome shotgun (WGS) entry which is preliminary data.</text>
</comment>
<dbReference type="InterPro" id="IPR053146">
    <property type="entry name" value="QDO-like"/>
</dbReference>
<dbReference type="AlphaFoldDB" id="A0A4R7ZLB7"/>
<evidence type="ECO:0000259" key="1">
    <source>
        <dbReference type="Pfam" id="PF07883"/>
    </source>
</evidence>
<dbReference type="Proteomes" id="UP000295447">
    <property type="component" value="Unassembled WGS sequence"/>
</dbReference>
<dbReference type="OrthoDB" id="5243731at2"/>
<dbReference type="RefSeq" id="WP_134120393.1">
    <property type="nucleotide sequence ID" value="NZ_SODF01000002.1"/>
</dbReference>
<name>A0A4R7ZLB7_9ACTN</name>
<organism evidence="2 3">
    <name type="scientific">Kribbella kalugense</name>
    <dbReference type="NCBI Taxonomy" id="2512221"/>
    <lineage>
        <taxon>Bacteria</taxon>
        <taxon>Bacillati</taxon>
        <taxon>Actinomycetota</taxon>
        <taxon>Actinomycetes</taxon>
        <taxon>Propionibacteriales</taxon>
        <taxon>Kribbellaceae</taxon>
        <taxon>Kribbella</taxon>
    </lineage>
</organism>
<evidence type="ECO:0000313" key="2">
    <source>
        <dbReference type="EMBL" id="TDW17278.1"/>
    </source>
</evidence>
<dbReference type="Pfam" id="PF07883">
    <property type="entry name" value="Cupin_2"/>
    <property type="match status" value="1"/>
</dbReference>
<protein>
    <submittedName>
        <fullName evidence="2">Mannose-6-phosphate isomerase-like protein (Cupin superfamily)</fullName>
    </submittedName>
</protein>
<keyword evidence="2" id="KW-0413">Isomerase</keyword>
<dbReference type="InterPro" id="IPR013096">
    <property type="entry name" value="Cupin_2"/>
</dbReference>
<dbReference type="InterPro" id="IPR014710">
    <property type="entry name" value="RmlC-like_jellyroll"/>
</dbReference>
<dbReference type="Gene3D" id="2.60.120.10">
    <property type="entry name" value="Jelly Rolls"/>
    <property type="match status" value="1"/>
</dbReference>
<evidence type="ECO:0000313" key="3">
    <source>
        <dbReference type="Proteomes" id="UP000295447"/>
    </source>
</evidence>
<dbReference type="PANTHER" id="PTHR36440">
    <property type="entry name" value="PUTATIVE (AFU_ORTHOLOGUE AFUA_8G07350)-RELATED"/>
    <property type="match status" value="1"/>
</dbReference>